<evidence type="ECO:0000256" key="1">
    <source>
        <dbReference type="SAM" id="SignalP"/>
    </source>
</evidence>
<dbReference type="OrthoDB" id="623670at2759"/>
<dbReference type="InParanoid" id="A0A1Y2FJM6"/>
<evidence type="ECO:0008006" key="4">
    <source>
        <dbReference type="Google" id="ProtNLM"/>
    </source>
</evidence>
<evidence type="ECO:0000313" key="3">
    <source>
        <dbReference type="Proteomes" id="UP000193467"/>
    </source>
</evidence>
<proteinExistence type="predicted"/>
<organism evidence="2 3">
    <name type="scientific">Leucosporidium creatinivorum</name>
    <dbReference type="NCBI Taxonomy" id="106004"/>
    <lineage>
        <taxon>Eukaryota</taxon>
        <taxon>Fungi</taxon>
        <taxon>Dikarya</taxon>
        <taxon>Basidiomycota</taxon>
        <taxon>Pucciniomycotina</taxon>
        <taxon>Microbotryomycetes</taxon>
        <taxon>Leucosporidiales</taxon>
        <taxon>Leucosporidium</taxon>
    </lineage>
</organism>
<dbReference type="Proteomes" id="UP000193467">
    <property type="component" value="Unassembled WGS sequence"/>
</dbReference>
<accession>A0A1Y2FJM6</accession>
<reference evidence="2 3" key="1">
    <citation type="submission" date="2016-07" db="EMBL/GenBank/DDBJ databases">
        <title>Pervasive Adenine N6-methylation of Active Genes in Fungi.</title>
        <authorList>
            <consortium name="DOE Joint Genome Institute"/>
            <person name="Mondo S.J."/>
            <person name="Dannebaum R.O."/>
            <person name="Kuo R.C."/>
            <person name="Labutti K."/>
            <person name="Haridas S."/>
            <person name="Kuo A."/>
            <person name="Salamov A."/>
            <person name="Ahrendt S.R."/>
            <person name="Lipzen A."/>
            <person name="Sullivan W."/>
            <person name="Andreopoulos W.B."/>
            <person name="Clum A."/>
            <person name="Lindquist E."/>
            <person name="Daum C."/>
            <person name="Ramamoorthy G.K."/>
            <person name="Gryganskyi A."/>
            <person name="Culley D."/>
            <person name="Magnuson J.K."/>
            <person name="James T.Y."/>
            <person name="O'Malley M.A."/>
            <person name="Stajich J.E."/>
            <person name="Spatafora J.W."/>
            <person name="Visel A."/>
            <person name="Grigoriev I.V."/>
        </authorList>
    </citation>
    <scope>NUCLEOTIDE SEQUENCE [LARGE SCALE GENOMIC DNA]</scope>
    <source>
        <strain evidence="2 3">62-1032</strain>
    </source>
</reference>
<dbReference type="EMBL" id="MCGR01000018">
    <property type="protein sequence ID" value="ORY84171.1"/>
    <property type="molecule type" value="Genomic_DNA"/>
</dbReference>
<name>A0A1Y2FJM6_9BASI</name>
<evidence type="ECO:0000313" key="2">
    <source>
        <dbReference type="EMBL" id="ORY84171.1"/>
    </source>
</evidence>
<feature type="chain" id="PRO_5012960258" description="RlpA-like double-psi beta-barrel-protein domain-containing protein-containing protein" evidence="1">
    <location>
        <begin position="22"/>
        <end position="296"/>
    </location>
</feature>
<protein>
    <recommendedName>
        <fullName evidence="4">RlpA-like double-psi beta-barrel-protein domain-containing protein-containing protein</fullName>
    </recommendedName>
</protein>
<keyword evidence="1" id="KW-0732">Signal</keyword>
<keyword evidence="3" id="KW-1185">Reference proteome</keyword>
<comment type="caution">
    <text evidence="2">The sequence shown here is derived from an EMBL/GenBank/DDBJ whole genome shotgun (WGS) entry which is preliminary data.</text>
</comment>
<sequence length="296" mass="31040">MHLATSTTLLAALIALPAAFAAPTGPVATGLAHIVQLPDDSTAFSNATAGSLEKRAISCTKTVDCSGLTGVPYAAHTYCNPSTKTCTWLCNSGYTKSAGKCVKNVGTPAQASATVPPTTTVKTTTKTTTTTRATATDWFVNAEIAKKGITGFKAATLGVNTNAIASWFHTNSATDSTNGNSWCLYPYDDTVPGMAISLAQMRANYGGNDDLAREAYCGLEAIVTTPDGRTASLVVVDAFDDAWVRTPSSIDVVYGSFPKLFGGVTNDKNDVVVGASWKFTGRRNYKYRARGRGSSK</sequence>
<dbReference type="AlphaFoldDB" id="A0A1Y2FJM6"/>
<feature type="signal peptide" evidence="1">
    <location>
        <begin position="1"/>
        <end position="21"/>
    </location>
</feature>
<gene>
    <name evidence="2" type="ORF">BCR35DRAFT_351924</name>
</gene>